<dbReference type="EMBL" id="BATB01000068">
    <property type="protein sequence ID" value="GAD57198.1"/>
    <property type="molecule type" value="Genomic_DNA"/>
</dbReference>
<comment type="caution">
    <text evidence="2">The sequence shown here is derived from an EMBL/GenBank/DDBJ whole genome shotgun (WGS) entry which is preliminary data.</text>
</comment>
<organism evidence="2 3">
    <name type="scientific">Limimaricola cinnabarinus LL-001</name>
    <dbReference type="NCBI Taxonomy" id="1337093"/>
    <lineage>
        <taxon>Bacteria</taxon>
        <taxon>Pseudomonadati</taxon>
        <taxon>Pseudomonadota</taxon>
        <taxon>Alphaproteobacteria</taxon>
        <taxon>Rhodobacterales</taxon>
        <taxon>Paracoccaceae</taxon>
        <taxon>Limimaricola</taxon>
    </lineage>
</organism>
<keyword evidence="3" id="KW-1185">Reference proteome</keyword>
<evidence type="ECO:0000313" key="3">
    <source>
        <dbReference type="Proteomes" id="UP000016566"/>
    </source>
</evidence>
<reference evidence="2" key="1">
    <citation type="journal article" date="2013" name="Genome Announc.">
        <title>Draft Genome Sequence of Loktanella cinnabarina LL-001T, Isolated from Deep-Sea Floor Sediment.</title>
        <authorList>
            <person name="Nishi S."/>
            <person name="Tsubouchi T."/>
            <person name="Takaki Y."/>
            <person name="Koyanagi R."/>
            <person name="Satoh N."/>
            <person name="Maruyama T."/>
            <person name="Hatada Y."/>
        </authorList>
    </citation>
    <scope>NUCLEOTIDE SEQUENCE [LARGE SCALE GENOMIC DNA]</scope>
    <source>
        <strain evidence="2">LL-001</strain>
    </source>
</reference>
<feature type="region of interest" description="Disordered" evidence="1">
    <location>
        <begin position="194"/>
        <end position="217"/>
    </location>
</feature>
<evidence type="ECO:0000256" key="1">
    <source>
        <dbReference type="SAM" id="MobiDB-lite"/>
    </source>
</evidence>
<protein>
    <submittedName>
        <fullName evidence="2">Uncharacterized protein</fullName>
    </submittedName>
</protein>
<proteinExistence type="predicted"/>
<gene>
    <name evidence="2" type="ORF">MBELCI_3250</name>
</gene>
<sequence length="217" mass="22893">MQPAPRHVVLETATGAAATRQTVASFNAAAGTADSITFTVPRSIRKMSVQNRLDPHFHLVEDCDGEAKVTGPDGHVRSLPCAIQTWERRPEPRPKHLLATCHADFEFCGRAEADVAIQRVGANAGRLKRPEEAGSAQSHLFLRAVGCSAAELWIRLAAIDFDTVCHNAVAVPSVAKTEIVALYETTRGIAAAATAPTGTHPDSVAEGSGSVPAACQP</sequence>
<dbReference type="eggNOG" id="COG0827">
    <property type="taxonomic scope" value="Bacteria"/>
</dbReference>
<accession>U3AR36</accession>
<dbReference type="Proteomes" id="UP000016566">
    <property type="component" value="Unassembled WGS sequence"/>
</dbReference>
<evidence type="ECO:0000313" key="2">
    <source>
        <dbReference type="EMBL" id="GAD57198.1"/>
    </source>
</evidence>
<dbReference type="AlphaFoldDB" id="U3AR36"/>
<name>U3AR36_9RHOB</name>